<organism evidence="1 2">
    <name type="scientific">Phytophthora megakarya</name>
    <dbReference type="NCBI Taxonomy" id="4795"/>
    <lineage>
        <taxon>Eukaryota</taxon>
        <taxon>Sar</taxon>
        <taxon>Stramenopiles</taxon>
        <taxon>Oomycota</taxon>
        <taxon>Peronosporomycetes</taxon>
        <taxon>Peronosporales</taxon>
        <taxon>Peronosporaceae</taxon>
        <taxon>Phytophthora</taxon>
    </lineage>
</organism>
<protein>
    <submittedName>
        <fullName evidence="1">Transposase</fullName>
    </submittedName>
</protein>
<dbReference type="Proteomes" id="UP000198211">
    <property type="component" value="Unassembled WGS sequence"/>
</dbReference>
<comment type="caution">
    <text evidence="1">The sequence shown here is derived from an EMBL/GenBank/DDBJ whole genome shotgun (WGS) entry which is preliminary data.</text>
</comment>
<name>A0A225UB88_9STRA</name>
<dbReference type="EMBL" id="NBNE01023141">
    <property type="protein sequence ID" value="OWY90364.1"/>
    <property type="molecule type" value="Genomic_DNA"/>
</dbReference>
<evidence type="ECO:0000313" key="1">
    <source>
        <dbReference type="EMBL" id="OWY90364.1"/>
    </source>
</evidence>
<dbReference type="Gene3D" id="3.30.420.10">
    <property type="entry name" value="Ribonuclease H-like superfamily/Ribonuclease H"/>
    <property type="match status" value="1"/>
</dbReference>
<reference evidence="2" key="1">
    <citation type="submission" date="2017-03" db="EMBL/GenBank/DDBJ databases">
        <title>Phytopthora megakarya and P. palmivora, two closely related causual agents of cacao black pod achieved similar genome size and gene model numbers by different mechanisms.</title>
        <authorList>
            <person name="Ali S."/>
            <person name="Shao J."/>
            <person name="Larry D.J."/>
            <person name="Kronmiller B."/>
            <person name="Shen D."/>
            <person name="Strem M.D."/>
            <person name="Melnick R.L."/>
            <person name="Guiltinan M.J."/>
            <person name="Tyler B.M."/>
            <person name="Meinhardt L.W."/>
            <person name="Bailey B.A."/>
        </authorList>
    </citation>
    <scope>NUCLEOTIDE SEQUENCE [LARGE SCALE GENOMIC DNA]</scope>
    <source>
        <strain evidence="2">zdho120</strain>
    </source>
</reference>
<sequence length="193" mass="21307">MPYPTNFVTTHSNSPSNAFGTCTATAETGALPLSIMICPIVAKMTVEVMAKLEEYLDEDCRFTLTAMCDKLLSDMGVVKAPINNKTNKNKRKEFVEKVDEHVAKGDMIIYQDETNFTLWGKNLHIQGGVSTLTGIVLLRTHEGSITEEENTRFIADLFVAAQRTEEYQDLPATNKMVSVTDNAPAHSCVETLA</sequence>
<dbReference type="InterPro" id="IPR036397">
    <property type="entry name" value="RNaseH_sf"/>
</dbReference>
<keyword evidence="2" id="KW-1185">Reference proteome</keyword>
<proteinExistence type="predicted"/>
<feature type="non-terminal residue" evidence="1">
    <location>
        <position position="193"/>
    </location>
</feature>
<dbReference type="GO" id="GO:0003676">
    <property type="term" value="F:nucleic acid binding"/>
    <property type="evidence" value="ECO:0007669"/>
    <property type="project" value="InterPro"/>
</dbReference>
<dbReference type="OrthoDB" id="106563at2759"/>
<evidence type="ECO:0000313" key="2">
    <source>
        <dbReference type="Proteomes" id="UP000198211"/>
    </source>
</evidence>
<accession>A0A225UB88</accession>
<dbReference type="AlphaFoldDB" id="A0A225UB88"/>
<gene>
    <name evidence="1" type="ORF">PHMEG_00041535</name>
</gene>